<gene>
    <name evidence="3" type="ORF">D7V20_11265</name>
</gene>
<evidence type="ECO:0000259" key="2">
    <source>
        <dbReference type="Pfam" id="PF09832"/>
    </source>
</evidence>
<dbReference type="Proteomes" id="UP000280405">
    <property type="component" value="Unassembled WGS sequence"/>
</dbReference>
<sequence length="175" mass="19817">MKVIKYLICGLICCSANFSFAAPAKPQDVEKLISVMNLNQLIQDTLKQIRPQLDQQAYVIVQSVVKHENLSPQEQVIANQLADKLYTQSQKMLAWDKLKPVYSKIYGDVFSAEEVKAQIDFYSSSVGQSILQKTPLVAQESMKIMNDQLNSVMQTSQQDFEDIAKQLNELKKKAN</sequence>
<keyword evidence="1" id="KW-0732">Signal</keyword>
<dbReference type="EMBL" id="RAXT01000022">
    <property type="protein sequence ID" value="RKG37383.1"/>
    <property type="molecule type" value="Genomic_DNA"/>
</dbReference>
<proteinExistence type="predicted"/>
<evidence type="ECO:0000256" key="1">
    <source>
        <dbReference type="SAM" id="SignalP"/>
    </source>
</evidence>
<keyword evidence="4" id="KW-1185">Reference proteome</keyword>
<evidence type="ECO:0000313" key="4">
    <source>
        <dbReference type="Proteomes" id="UP000280405"/>
    </source>
</evidence>
<name>A0A3A8F9M9_9GAMM</name>
<dbReference type="AlphaFoldDB" id="A0A3A8F9M9"/>
<dbReference type="OrthoDB" id="490569at2"/>
<dbReference type="Pfam" id="PF09832">
    <property type="entry name" value="DUF2059"/>
    <property type="match status" value="1"/>
</dbReference>
<dbReference type="InterPro" id="IPR018637">
    <property type="entry name" value="DUF2059"/>
</dbReference>
<feature type="chain" id="PRO_5017191261" evidence="1">
    <location>
        <begin position="22"/>
        <end position="175"/>
    </location>
</feature>
<protein>
    <submittedName>
        <fullName evidence="3">DUF2059 domain-containing protein</fullName>
    </submittedName>
</protein>
<evidence type="ECO:0000313" key="3">
    <source>
        <dbReference type="EMBL" id="RKG37383.1"/>
    </source>
</evidence>
<feature type="domain" description="DUF2059" evidence="2">
    <location>
        <begin position="96"/>
        <end position="154"/>
    </location>
</feature>
<dbReference type="RefSeq" id="WP_120384385.1">
    <property type="nucleotide sequence ID" value="NZ_RAXT01000022.1"/>
</dbReference>
<feature type="signal peptide" evidence="1">
    <location>
        <begin position="1"/>
        <end position="21"/>
    </location>
</feature>
<comment type="caution">
    <text evidence="3">The sequence shown here is derived from an EMBL/GenBank/DDBJ whole genome shotgun (WGS) entry which is preliminary data.</text>
</comment>
<accession>A0A3A8F9M9</accession>
<reference evidence="3 4" key="1">
    <citation type="submission" date="2018-09" db="EMBL/GenBank/DDBJ databases">
        <title>The draft genome of Acinetobacter spp. strains.</title>
        <authorList>
            <person name="Qin J."/>
            <person name="Feng Y."/>
            <person name="Zong Z."/>
        </authorList>
    </citation>
    <scope>NUCLEOTIDE SEQUENCE [LARGE SCALE GENOMIC DNA]</scope>
    <source>
        <strain evidence="3 4">WCHAc060115</strain>
    </source>
</reference>
<organism evidence="3 4">
    <name type="scientific">Acinetobacter rongchengensis</name>
    <dbReference type="NCBI Taxonomy" id="2419601"/>
    <lineage>
        <taxon>Bacteria</taxon>
        <taxon>Pseudomonadati</taxon>
        <taxon>Pseudomonadota</taxon>
        <taxon>Gammaproteobacteria</taxon>
        <taxon>Moraxellales</taxon>
        <taxon>Moraxellaceae</taxon>
        <taxon>Acinetobacter</taxon>
    </lineage>
</organism>